<evidence type="ECO:0008006" key="7">
    <source>
        <dbReference type="Google" id="ProtNLM"/>
    </source>
</evidence>
<evidence type="ECO:0000313" key="5">
    <source>
        <dbReference type="EMBL" id="KAF3449284.1"/>
    </source>
</evidence>
<dbReference type="Proteomes" id="UP000796880">
    <property type="component" value="Unassembled WGS sequence"/>
</dbReference>
<evidence type="ECO:0000256" key="2">
    <source>
        <dbReference type="ARBA" id="ARBA00023180"/>
    </source>
</evidence>
<proteinExistence type="inferred from homology"/>
<feature type="chain" id="PRO_5035463362" description="Acid phosphatase 1" evidence="4">
    <location>
        <begin position="27"/>
        <end position="261"/>
    </location>
</feature>
<comment type="similarity">
    <text evidence="3">Belongs to the APS1/VSP family.</text>
</comment>
<dbReference type="InterPro" id="IPR023214">
    <property type="entry name" value="HAD_sf"/>
</dbReference>
<evidence type="ECO:0000256" key="4">
    <source>
        <dbReference type="SAM" id="SignalP"/>
    </source>
</evidence>
<dbReference type="InterPro" id="IPR014403">
    <property type="entry name" value="APS1/VSP"/>
</dbReference>
<sequence length="261" mass="29241">MISTMVQRIREVLVFLFLALVSKANGVKPIFSWGVGLPFEEAAGEAYCLSWRLAVETNNVRGWRTVPTKCLCHIENYMIGGQYTRDVELIVEQIMSYANGILLSGDGMDAWIFDVDDTCISNLLYYKGKRYGCDPYDSVAFKAWAIKGGCPAIPAVQQVFVTLVEMGFKVFLVTGRDEETLGLPTTQNLHDQGFVGYERLVLRTIANKGQSAVTYKSGVRKQIEGEGYRIWGNVGDQWTDLQGDCLGNRTFKIPNPMYFVP</sequence>
<dbReference type="PANTHER" id="PTHR31284">
    <property type="entry name" value="ACID PHOSPHATASE-LIKE PROTEIN"/>
    <property type="match status" value="1"/>
</dbReference>
<dbReference type="OrthoDB" id="59415at2759"/>
<dbReference type="AlphaFoldDB" id="A0A8K0MKB7"/>
<accession>A0A8K0MKB7</accession>
<dbReference type="GO" id="GO:0045735">
    <property type="term" value="F:nutrient reservoir activity"/>
    <property type="evidence" value="ECO:0007669"/>
    <property type="project" value="UniProtKB-UniRule"/>
</dbReference>
<name>A0A8K0MKB7_9ROSA</name>
<dbReference type="NCBIfam" id="TIGR01675">
    <property type="entry name" value="plant-AP"/>
    <property type="match status" value="1"/>
</dbReference>
<dbReference type="EMBL" id="VOIH02000004">
    <property type="protein sequence ID" value="KAF3449284.1"/>
    <property type="molecule type" value="Genomic_DNA"/>
</dbReference>
<keyword evidence="2" id="KW-0325">Glycoprotein</keyword>
<protein>
    <recommendedName>
        <fullName evidence="7">Acid phosphatase 1</fullName>
    </recommendedName>
</protein>
<dbReference type="SUPFAM" id="SSF56784">
    <property type="entry name" value="HAD-like"/>
    <property type="match status" value="1"/>
</dbReference>
<dbReference type="InterPro" id="IPR036412">
    <property type="entry name" value="HAD-like_sf"/>
</dbReference>
<dbReference type="PIRSF" id="PIRSF002674">
    <property type="entry name" value="VSP"/>
    <property type="match status" value="1"/>
</dbReference>
<dbReference type="Gene3D" id="3.40.50.1000">
    <property type="entry name" value="HAD superfamily/HAD-like"/>
    <property type="match status" value="1"/>
</dbReference>
<dbReference type="InterPro" id="IPR010028">
    <property type="entry name" value="Acid_phosphatase_pln"/>
</dbReference>
<evidence type="ECO:0000256" key="1">
    <source>
        <dbReference type="ARBA" id="ARBA00022729"/>
    </source>
</evidence>
<organism evidence="5 6">
    <name type="scientific">Rhamnella rubrinervis</name>
    <dbReference type="NCBI Taxonomy" id="2594499"/>
    <lineage>
        <taxon>Eukaryota</taxon>
        <taxon>Viridiplantae</taxon>
        <taxon>Streptophyta</taxon>
        <taxon>Embryophyta</taxon>
        <taxon>Tracheophyta</taxon>
        <taxon>Spermatophyta</taxon>
        <taxon>Magnoliopsida</taxon>
        <taxon>eudicotyledons</taxon>
        <taxon>Gunneridae</taxon>
        <taxon>Pentapetalae</taxon>
        <taxon>rosids</taxon>
        <taxon>fabids</taxon>
        <taxon>Rosales</taxon>
        <taxon>Rhamnaceae</taxon>
        <taxon>rhamnoid group</taxon>
        <taxon>Rhamneae</taxon>
        <taxon>Rhamnella</taxon>
    </lineage>
</organism>
<evidence type="ECO:0000313" key="6">
    <source>
        <dbReference type="Proteomes" id="UP000796880"/>
    </source>
</evidence>
<gene>
    <name evidence="5" type="ORF">FNV43_RR10012</name>
</gene>
<feature type="signal peptide" evidence="4">
    <location>
        <begin position="1"/>
        <end position="26"/>
    </location>
</feature>
<dbReference type="GO" id="GO:0003993">
    <property type="term" value="F:acid phosphatase activity"/>
    <property type="evidence" value="ECO:0007669"/>
    <property type="project" value="InterPro"/>
</dbReference>
<dbReference type="CDD" id="cd07535">
    <property type="entry name" value="HAD_VSP"/>
    <property type="match status" value="1"/>
</dbReference>
<reference evidence="5" key="1">
    <citation type="submission" date="2020-03" db="EMBL/GenBank/DDBJ databases">
        <title>A high-quality chromosome-level genome assembly of a woody plant with both climbing and erect habits, Rhamnella rubrinervis.</title>
        <authorList>
            <person name="Lu Z."/>
            <person name="Yang Y."/>
            <person name="Zhu X."/>
            <person name="Sun Y."/>
        </authorList>
    </citation>
    <scope>NUCLEOTIDE SEQUENCE</scope>
    <source>
        <strain evidence="5">BYM</strain>
        <tissue evidence="5">Leaf</tissue>
    </source>
</reference>
<dbReference type="PANTHER" id="PTHR31284:SF21">
    <property type="entry name" value="PLANT ACID PHOSPHATASE"/>
    <property type="match status" value="1"/>
</dbReference>
<evidence type="ECO:0000256" key="3">
    <source>
        <dbReference type="PIRNR" id="PIRNR002674"/>
    </source>
</evidence>
<comment type="caution">
    <text evidence="5">The sequence shown here is derived from an EMBL/GenBank/DDBJ whole genome shotgun (WGS) entry which is preliminary data.</text>
</comment>
<keyword evidence="6" id="KW-1185">Reference proteome</keyword>
<dbReference type="InterPro" id="IPR005519">
    <property type="entry name" value="Acid_phosphat_B-like"/>
</dbReference>
<dbReference type="Pfam" id="PF03767">
    <property type="entry name" value="Acid_phosphat_B"/>
    <property type="match status" value="1"/>
</dbReference>
<keyword evidence="1 4" id="KW-0732">Signal</keyword>
<comment type="function">
    <text evidence="3">May function as somatic storage protein during early seedling development.</text>
</comment>
<keyword evidence="3" id="KW-0758">Storage protein</keyword>